<dbReference type="Pfam" id="PF04280">
    <property type="entry name" value="Tim44"/>
    <property type="match status" value="1"/>
</dbReference>
<dbReference type="FunFam" id="3.10.450.240:FF:000002">
    <property type="entry name" value="Mitochondrial import inner membrane translocase subunit TIM44"/>
    <property type="match status" value="1"/>
</dbReference>
<dbReference type="GeneID" id="54573923"/>
<dbReference type="GO" id="GO:0005524">
    <property type="term" value="F:ATP binding"/>
    <property type="evidence" value="ECO:0007669"/>
    <property type="project" value="UniProtKB-KW"/>
</dbReference>
<evidence type="ECO:0000256" key="11">
    <source>
        <dbReference type="ARBA" id="ARBA00023136"/>
    </source>
</evidence>
<dbReference type="SMART" id="SM00978">
    <property type="entry name" value="Tim44"/>
    <property type="match status" value="1"/>
</dbReference>
<evidence type="ECO:0000256" key="7">
    <source>
        <dbReference type="ARBA" id="ARBA00022927"/>
    </source>
</evidence>
<dbReference type="Proteomes" id="UP000800094">
    <property type="component" value="Unassembled WGS sequence"/>
</dbReference>
<gene>
    <name evidence="15" type="ORF">BU26DRAFT_206209</name>
</gene>
<evidence type="ECO:0000256" key="2">
    <source>
        <dbReference type="ARBA" id="ARBA00009597"/>
    </source>
</evidence>
<evidence type="ECO:0000256" key="8">
    <source>
        <dbReference type="ARBA" id="ARBA00022946"/>
    </source>
</evidence>
<keyword evidence="4" id="KW-0547">Nucleotide-binding</keyword>
<dbReference type="RefSeq" id="XP_033675478.1">
    <property type="nucleotide sequence ID" value="XM_033820593.1"/>
</dbReference>
<evidence type="ECO:0000313" key="15">
    <source>
        <dbReference type="EMBL" id="KAF2240474.1"/>
    </source>
</evidence>
<evidence type="ECO:0000256" key="10">
    <source>
        <dbReference type="ARBA" id="ARBA00023128"/>
    </source>
</evidence>
<keyword evidence="11" id="KW-0472">Membrane</keyword>
<evidence type="ECO:0000256" key="12">
    <source>
        <dbReference type="ARBA" id="ARBA00074309"/>
    </source>
</evidence>
<evidence type="ECO:0000256" key="5">
    <source>
        <dbReference type="ARBA" id="ARBA00022792"/>
    </source>
</evidence>
<dbReference type="InterPro" id="IPR007379">
    <property type="entry name" value="Tim44-like_dom"/>
</dbReference>
<dbReference type="AlphaFoldDB" id="A0A6A6HQN8"/>
<evidence type="ECO:0000256" key="3">
    <source>
        <dbReference type="ARBA" id="ARBA00022448"/>
    </source>
</evidence>
<evidence type="ECO:0000256" key="9">
    <source>
        <dbReference type="ARBA" id="ARBA00023010"/>
    </source>
</evidence>
<evidence type="ECO:0000259" key="14">
    <source>
        <dbReference type="SMART" id="SM00978"/>
    </source>
</evidence>
<keyword evidence="8" id="KW-0809">Transit peptide</keyword>
<feature type="compositionally biased region" description="Basic and acidic residues" evidence="13">
    <location>
        <begin position="140"/>
        <end position="166"/>
    </location>
</feature>
<dbReference type="EMBL" id="ML987217">
    <property type="protein sequence ID" value="KAF2240474.1"/>
    <property type="molecule type" value="Genomic_DNA"/>
</dbReference>
<feature type="region of interest" description="Disordered" evidence="13">
    <location>
        <begin position="305"/>
        <end position="342"/>
    </location>
</feature>
<name>A0A6A6HQN8_9PLEO</name>
<dbReference type="OrthoDB" id="10265990at2759"/>
<dbReference type="SUPFAM" id="SSF54427">
    <property type="entry name" value="NTF2-like"/>
    <property type="match status" value="1"/>
</dbReference>
<dbReference type="Gene3D" id="3.10.450.240">
    <property type="match status" value="1"/>
</dbReference>
<reference evidence="15" key="1">
    <citation type="journal article" date="2020" name="Stud. Mycol.">
        <title>101 Dothideomycetes genomes: a test case for predicting lifestyles and emergence of pathogens.</title>
        <authorList>
            <person name="Haridas S."/>
            <person name="Albert R."/>
            <person name="Binder M."/>
            <person name="Bloem J."/>
            <person name="Labutti K."/>
            <person name="Salamov A."/>
            <person name="Andreopoulos B."/>
            <person name="Baker S."/>
            <person name="Barry K."/>
            <person name="Bills G."/>
            <person name="Bluhm B."/>
            <person name="Cannon C."/>
            <person name="Castanera R."/>
            <person name="Culley D."/>
            <person name="Daum C."/>
            <person name="Ezra D."/>
            <person name="Gonzalez J."/>
            <person name="Henrissat B."/>
            <person name="Kuo A."/>
            <person name="Liang C."/>
            <person name="Lipzen A."/>
            <person name="Lutzoni F."/>
            <person name="Magnuson J."/>
            <person name="Mondo S."/>
            <person name="Nolan M."/>
            <person name="Ohm R."/>
            <person name="Pangilinan J."/>
            <person name="Park H.-J."/>
            <person name="Ramirez L."/>
            <person name="Alfaro M."/>
            <person name="Sun H."/>
            <person name="Tritt A."/>
            <person name="Yoshinaga Y."/>
            <person name="Zwiers L.-H."/>
            <person name="Turgeon B."/>
            <person name="Goodwin S."/>
            <person name="Spatafora J."/>
            <person name="Crous P."/>
            <person name="Grigoriev I."/>
        </authorList>
    </citation>
    <scope>NUCLEOTIDE SEQUENCE</scope>
    <source>
        <strain evidence="15">CBS 122368</strain>
    </source>
</reference>
<keyword evidence="16" id="KW-1185">Reference proteome</keyword>
<dbReference type="GO" id="GO:0051087">
    <property type="term" value="F:protein-folding chaperone binding"/>
    <property type="evidence" value="ECO:0007669"/>
    <property type="project" value="TreeGrafter"/>
</dbReference>
<proteinExistence type="inferred from homology"/>
<dbReference type="PANTHER" id="PTHR10721:SF1">
    <property type="entry name" value="MITOCHONDRIAL IMPORT INNER MEMBRANE TRANSLOCASE SUBUNIT TIM44"/>
    <property type="match status" value="1"/>
</dbReference>
<keyword evidence="9" id="KW-0811">Translocation</keyword>
<feature type="domain" description="Tim44-like" evidence="14">
    <location>
        <begin position="401"/>
        <end position="555"/>
    </location>
</feature>
<protein>
    <recommendedName>
        <fullName evidence="12">Mitochondrial import inner membrane translocase subunit TIM44</fullName>
    </recommendedName>
</protein>
<comment type="similarity">
    <text evidence="2">Belongs to the Tim44 family.</text>
</comment>
<feature type="region of interest" description="Disordered" evidence="13">
    <location>
        <begin position="97"/>
        <end position="178"/>
    </location>
</feature>
<keyword evidence="10" id="KW-0496">Mitochondrion</keyword>
<accession>A0A6A6HQN8</accession>
<dbReference type="GO" id="GO:0005743">
    <property type="term" value="C:mitochondrial inner membrane"/>
    <property type="evidence" value="ECO:0007669"/>
    <property type="project" value="UniProtKB-SubCell"/>
</dbReference>
<dbReference type="InterPro" id="IPR039544">
    <property type="entry name" value="Tim44-like"/>
</dbReference>
<keyword evidence="7" id="KW-0653">Protein transport</keyword>
<evidence type="ECO:0000256" key="6">
    <source>
        <dbReference type="ARBA" id="ARBA00022840"/>
    </source>
</evidence>
<keyword evidence="6" id="KW-0067">ATP-binding</keyword>
<keyword evidence="3" id="KW-0813">Transport</keyword>
<dbReference type="InterPro" id="IPR032710">
    <property type="entry name" value="NTF2-like_dom_sf"/>
</dbReference>
<feature type="compositionally biased region" description="Basic and acidic residues" evidence="13">
    <location>
        <begin position="103"/>
        <end position="122"/>
    </location>
</feature>
<feature type="compositionally biased region" description="Basic and acidic residues" evidence="13">
    <location>
        <begin position="305"/>
        <end position="319"/>
    </location>
</feature>
<evidence type="ECO:0000256" key="13">
    <source>
        <dbReference type="SAM" id="MobiDB-lite"/>
    </source>
</evidence>
<evidence type="ECO:0000313" key="16">
    <source>
        <dbReference type="Proteomes" id="UP000800094"/>
    </source>
</evidence>
<evidence type="ECO:0000256" key="1">
    <source>
        <dbReference type="ARBA" id="ARBA00004637"/>
    </source>
</evidence>
<dbReference type="GO" id="GO:0030150">
    <property type="term" value="P:protein import into mitochondrial matrix"/>
    <property type="evidence" value="ECO:0007669"/>
    <property type="project" value="TreeGrafter"/>
</dbReference>
<organism evidence="15 16">
    <name type="scientific">Trematosphaeria pertusa</name>
    <dbReference type="NCBI Taxonomy" id="390896"/>
    <lineage>
        <taxon>Eukaryota</taxon>
        <taxon>Fungi</taxon>
        <taxon>Dikarya</taxon>
        <taxon>Ascomycota</taxon>
        <taxon>Pezizomycotina</taxon>
        <taxon>Dothideomycetes</taxon>
        <taxon>Pleosporomycetidae</taxon>
        <taxon>Pleosporales</taxon>
        <taxon>Massarineae</taxon>
        <taxon>Trematosphaeriaceae</taxon>
        <taxon>Trematosphaeria</taxon>
    </lineage>
</organism>
<dbReference type="PANTHER" id="PTHR10721">
    <property type="entry name" value="MITOCHONDRIAL IMPORT INNER MEMBRANE TRANSLOCASE SUBUNIT TIM44"/>
    <property type="match status" value="1"/>
</dbReference>
<evidence type="ECO:0000256" key="4">
    <source>
        <dbReference type="ARBA" id="ARBA00022741"/>
    </source>
</evidence>
<sequence>MRPSTATALSARARWSSIQPLAASPSSFHGRAAAYRRLSTAPLVARSQATQRPSFASRDPQSSPFLFLRSDFLPQNVLFRTSATYARQFSSRTVLFQQAQKQAEPEAKGRDSESQPDTKQHSSESAAGEKAGEQGNEGEAGEKKAGEEESGQKEGGEEGKESKKDAPPPPPHGDKTPWQVFTETLKSEFQASKEWNESTKQLSAGVHDFTQNPHVQKARNTYTQVTDAATTKTAEALKTTGKALGHGAAWTWDTAPVKGVRKVANVTGSGLEYVTRPVRQSKAFQAVKETVDDGSSSRYGGWLEKEERRRRRELRELNELQRTGGKKPDEPMEEDPDAGTHVTLHKDARYKEIWREFKDNSLIMRRFDSMKSVYNESDNPLISTARSISDRITGFFAENETAMVIKKFREMDPNFQLEPFLTEMREYILPEVLDAYVKGDTETLKLWLSAAQYSVYAALMQQYTTAGLKSDGRIVDIRHVDILNARLLEPGEIPVFIITCRTQEVHTYRNAKTGDLAAGMDDKVQQVTYAIGVTRIPEDVSNPETRGWRFIELQKSARDYY</sequence>
<comment type="subcellular location">
    <subcellularLocation>
        <location evidence="1">Mitochondrion inner membrane</location>
        <topology evidence="1">Peripheral membrane protein</topology>
    </subcellularLocation>
</comment>
<keyword evidence="5" id="KW-0999">Mitochondrion inner membrane</keyword>